<dbReference type="NCBIfam" id="TIGR02669">
    <property type="entry name" value="SpoIID_LytB"/>
    <property type="match status" value="1"/>
</dbReference>
<dbReference type="PANTHER" id="PTHR30032">
    <property type="entry name" value="N-ACETYLMURAMOYL-L-ALANINE AMIDASE-RELATED"/>
    <property type="match status" value="1"/>
</dbReference>
<dbReference type="Pfam" id="PF08486">
    <property type="entry name" value="SpoIID"/>
    <property type="match status" value="1"/>
</dbReference>
<reference evidence="3 4" key="1">
    <citation type="submission" date="2019-02" db="EMBL/GenBank/DDBJ databases">
        <title>Thermus sp. a novel from hot spring.</title>
        <authorList>
            <person name="Zhao Z."/>
        </authorList>
    </citation>
    <scope>NUCLEOTIDE SEQUENCE [LARGE SCALE GENOMIC DNA]</scope>
    <source>
        <strain evidence="3 4">CFH 72773T</strain>
    </source>
</reference>
<name>A0A4Q9B4K2_9DEIN</name>
<dbReference type="AlphaFoldDB" id="A0A4Q9B4K2"/>
<protein>
    <submittedName>
        <fullName evidence="3">SpoIID/LytB domain-containing protein</fullName>
    </submittedName>
</protein>
<evidence type="ECO:0000313" key="4">
    <source>
        <dbReference type="Proteomes" id="UP000292858"/>
    </source>
</evidence>
<keyword evidence="1" id="KW-0732">Signal</keyword>
<feature type="signal peptide" evidence="1">
    <location>
        <begin position="1"/>
        <end position="21"/>
    </location>
</feature>
<evidence type="ECO:0000259" key="2">
    <source>
        <dbReference type="Pfam" id="PF08486"/>
    </source>
</evidence>
<accession>A0A4Q9B4K2</accession>
<dbReference type="InterPro" id="IPR013693">
    <property type="entry name" value="SpoIID/LytB_N"/>
</dbReference>
<dbReference type="InterPro" id="IPR013486">
    <property type="entry name" value="SpoIID/LytB"/>
</dbReference>
<dbReference type="EMBL" id="SIJL01000005">
    <property type="protein sequence ID" value="TBH20868.1"/>
    <property type="molecule type" value="Genomic_DNA"/>
</dbReference>
<dbReference type="RefSeq" id="WP_130841375.1">
    <property type="nucleotide sequence ID" value="NZ_SIJL01000005.1"/>
</dbReference>
<evidence type="ECO:0000313" key="3">
    <source>
        <dbReference type="EMBL" id="TBH20868.1"/>
    </source>
</evidence>
<dbReference type="OrthoDB" id="9794671at2"/>
<feature type="chain" id="PRO_5020787009" evidence="1">
    <location>
        <begin position="22"/>
        <end position="357"/>
    </location>
</feature>
<dbReference type="InterPro" id="IPR051922">
    <property type="entry name" value="Bact_Sporulation_Assoc"/>
</dbReference>
<feature type="domain" description="Sporulation stage II protein D amidase enhancer LytB N-terminal" evidence="2">
    <location>
        <begin position="93"/>
        <end position="181"/>
    </location>
</feature>
<dbReference type="Proteomes" id="UP000292858">
    <property type="component" value="Unassembled WGS sequence"/>
</dbReference>
<keyword evidence="4" id="KW-1185">Reference proteome</keyword>
<proteinExistence type="predicted"/>
<dbReference type="GO" id="GO:0030288">
    <property type="term" value="C:outer membrane-bounded periplasmic space"/>
    <property type="evidence" value="ECO:0007669"/>
    <property type="project" value="TreeGrafter"/>
</dbReference>
<evidence type="ECO:0000256" key="1">
    <source>
        <dbReference type="SAM" id="SignalP"/>
    </source>
</evidence>
<sequence length="357" mass="38639">MPPGLKLALLALFLLRPPAWAQGEELLVRVLLREVPLGQEVRLLLPEGELRAWGVREGVVVGGRLGPFWEFASPRFALEGRPYRGGVRLLLHEGRLLVVNVLPLEAYLLGVLPGEMPGSFPLEALLAQAVVARTFAVYRLNPRAPYDLCAGELCQVYLGLAAETPRHGQAVAATQGQVLSYGGEAISALYHADSGGMTAGSEEVFQRALPYLRPRPDPYARGPRSQWRLALTPEAAAQALRGLGYTPQGQEPPVVRERSPSGRVWRLRVLGVEVQGPEAQRLARLMGLPSALVEFQGWEAVGRGAGHGVGLSQWGARGMAEAGYGYREILGHYFPGTFLSDLLLGQARGAWAWSGPP</sequence>
<dbReference type="PANTHER" id="PTHR30032:SF4">
    <property type="entry name" value="AMIDASE ENHANCER"/>
    <property type="match status" value="1"/>
</dbReference>
<organism evidence="3 4">
    <name type="scientific">Thermus thermamylovorans</name>
    <dbReference type="NCBI Taxonomy" id="2509362"/>
    <lineage>
        <taxon>Bacteria</taxon>
        <taxon>Thermotogati</taxon>
        <taxon>Deinococcota</taxon>
        <taxon>Deinococci</taxon>
        <taxon>Thermales</taxon>
        <taxon>Thermaceae</taxon>
        <taxon>Thermus</taxon>
    </lineage>
</organism>
<gene>
    <name evidence="3" type="ORF">ETP66_05510</name>
</gene>
<comment type="caution">
    <text evidence="3">The sequence shown here is derived from an EMBL/GenBank/DDBJ whole genome shotgun (WGS) entry which is preliminary data.</text>
</comment>
<dbReference type="GO" id="GO:0030435">
    <property type="term" value="P:sporulation resulting in formation of a cellular spore"/>
    <property type="evidence" value="ECO:0007669"/>
    <property type="project" value="InterPro"/>
</dbReference>